<dbReference type="Pfam" id="PF00583">
    <property type="entry name" value="Acetyltransf_1"/>
    <property type="match status" value="1"/>
</dbReference>
<evidence type="ECO:0000259" key="1">
    <source>
        <dbReference type="PROSITE" id="PS51186"/>
    </source>
</evidence>
<dbReference type="EMBL" id="JAEEGA010000032">
    <property type="protein sequence ID" value="MBP1044560.1"/>
    <property type="molecule type" value="Genomic_DNA"/>
</dbReference>
<sequence length="177" mass="20257">MEFRLAEEADVLEILTIFTQTKAFFKEQKINQWQGDYPGIPEIRQDIHLNQCYVAVEKELILGVIVLSLTPEKSYDSLIGGAWNSENPYTVIHRLAINSNYQGRGTSLKLLAYIEEVTLHHGRHVIRTDTHESNDGMRYILTKTGYRNTGRLFLEDGSPRIGYDKLLDESIAEEVAE</sequence>
<accession>A0A940PGQ6</accession>
<evidence type="ECO:0000313" key="2">
    <source>
        <dbReference type="EMBL" id="MBP1044560.1"/>
    </source>
</evidence>
<dbReference type="PROSITE" id="PS51186">
    <property type="entry name" value="GNAT"/>
    <property type="match status" value="1"/>
</dbReference>
<organism evidence="2 3">
    <name type="scientific">Vagococcus allomyrinae</name>
    <dbReference type="NCBI Taxonomy" id="2794353"/>
    <lineage>
        <taxon>Bacteria</taxon>
        <taxon>Bacillati</taxon>
        <taxon>Bacillota</taxon>
        <taxon>Bacilli</taxon>
        <taxon>Lactobacillales</taxon>
        <taxon>Enterococcaceae</taxon>
        <taxon>Vagococcus</taxon>
    </lineage>
</organism>
<evidence type="ECO:0000313" key="3">
    <source>
        <dbReference type="Proteomes" id="UP000674938"/>
    </source>
</evidence>
<dbReference type="Proteomes" id="UP000674938">
    <property type="component" value="Unassembled WGS sequence"/>
</dbReference>
<proteinExistence type="predicted"/>
<dbReference type="GO" id="GO:0016747">
    <property type="term" value="F:acyltransferase activity, transferring groups other than amino-acyl groups"/>
    <property type="evidence" value="ECO:0007669"/>
    <property type="project" value="InterPro"/>
</dbReference>
<dbReference type="InterPro" id="IPR016181">
    <property type="entry name" value="Acyl_CoA_acyltransferase"/>
</dbReference>
<dbReference type="AlphaFoldDB" id="A0A940PGQ6"/>
<dbReference type="InterPro" id="IPR000182">
    <property type="entry name" value="GNAT_dom"/>
</dbReference>
<protein>
    <submittedName>
        <fullName evidence="2">GNAT family N-acetyltransferase</fullName>
    </submittedName>
</protein>
<name>A0A940PGQ6_9ENTE</name>
<dbReference type="RefSeq" id="WP_209533111.1">
    <property type="nucleotide sequence ID" value="NZ_JAEEGA010000032.1"/>
</dbReference>
<feature type="domain" description="N-acetyltransferase" evidence="1">
    <location>
        <begin position="1"/>
        <end position="168"/>
    </location>
</feature>
<keyword evidence="3" id="KW-1185">Reference proteome</keyword>
<reference evidence="2" key="1">
    <citation type="submission" date="2020-12" db="EMBL/GenBank/DDBJ databases">
        <title>Vagococcus allomyrinae sp. nov. and Enterococcus lavae sp. nov., isolated from the larvae of Allomyrina dichotoma.</title>
        <authorList>
            <person name="Lee S.D."/>
        </authorList>
    </citation>
    <scope>NUCLEOTIDE SEQUENCE</scope>
    <source>
        <strain evidence="2">BWB3-3</strain>
    </source>
</reference>
<comment type="caution">
    <text evidence="2">The sequence shown here is derived from an EMBL/GenBank/DDBJ whole genome shotgun (WGS) entry which is preliminary data.</text>
</comment>
<dbReference type="SUPFAM" id="SSF55729">
    <property type="entry name" value="Acyl-CoA N-acyltransferases (Nat)"/>
    <property type="match status" value="1"/>
</dbReference>
<gene>
    <name evidence="2" type="ORF">I6N95_26470</name>
</gene>
<dbReference type="Gene3D" id="3.40.630.30">
    <property type="match status" value="1"/>
</dbReference>
<dbReference type="CDD" id="cd04301">
    <property type="entry name" value="NAT_SF"/>
    <property type="match status" value="1"/>
</dbReference>